<organism evidence="2 3">
    <name type="scientific">Tupaia chinensis</name>
    <name type="common">Chinese tree shrew</name>
    <name type="synonym">Tupaia belangeri chinensis</name>
    <dbReference type="NCBI Taxonomy" id="246437"/>
    <lineage>
        <taxon>Eukaryota</taxon>
        <taxon>Metazoa</taxon>
        <taxon>Chordata</taxon>
        <taxon>Craniata</taxon>
        <taxon>Vertebrata</taxon>
        <taxon>Euteleostomi</taxon>
        <taxon>Mammalia</taxon>
        <taxon>Eutheria</taxon>
        <taxon>Euarchontoglires</taxon>
        <taxon>Scandentia</taxon>
        <taxon>Tupaiidae</taxon>
        <taxon>Tupaia</taxon>
    </lineage>
</organism>
<dbReference type="EMBL" id="KB320558">
    <property type="protein sequence ID" value="ELW68756.1"/>
    <property type="molecule type" value="Genomic_DNA"/>
</dbReference>
<reference evidence="3" key="2">
    <citation type="journal article" date="2013" name="Nat. Commun.">
        <title>Genome of the Chinese tree shrew.</title>
        <authorList>
            <person name="Fan Y."/>
            <person name="Huang Z.Y."/>
            <person name="Cao C.C."/>
            <person name="Chen C.S."/>
            <person name="Chen Y.X."/>
            <person name="Fan D.D."/>
            <person name="He J."/>
            <person name="Hou H.L."/>
            <person name="Hu L."/>
            <person name="Hu X.T."/>
            <person name="Jiang X.T."/>
            <person name="Lai R."/>
            <person name="Lang Y.S."/>
            <person name="Liang B."/>
            <person name="Liao S.G."/>
            <person name="Mu D."/>
            <person name="Ma Y.Y."/>
            <person name="Niu Y.Y."/>
            <person name="Sun X.Q."/>
            <person name="Xia J.Q."/>
            <person name="Xiao J."/>
            <person name="Xiong Z.Q."/>
            <person name="Xu L."/>
            <person name="Yang L."/>
            <person name="Zhang Y."/>
            <person name="Zhao W."/>
            <person name="Zhao X.D."/>
            <person name="Zheng Y.T."/>
            <person name="Zhou J.M."/>
            <person name="Zhu Y.B."/>
            <person name="Zhang G.J."/>
            <person name="Wang J."/>
            <person name="Yao Y.G."/>
        </authorList>
    </citation>
    <scope>NUCLEOTIDE SEQUENCE [LARGE SCALE GENOMIC DNA]</scope>
</reference>
<dbReference type="InParanoid" id="L9L128"/>
<dbReference type="Proteomes" id="UP000011518">
    <property type="component" value="Unassembled WGS sequence"/>
</dbReference>
<evidence type="ECO:0000256" key="1">
    <source>
        <dbReference type="SAM" id="MobiDB-lite"/>
    </source>
</evidence>
<gene>
    <name evidence="2" type="ORF">TREES_T100011708</name>
</gene>
<evidence type="ECO:0000313" key="2">
    <source>
        <dbReference type="EMBL" id="ELW68756.1"/>
    </source>
</evidence>
<dbReference type="AlphaFoldDB" id="L9L128"/>
<feature type="region of interest" description="Disordered" evidence="1">
    <location>
        <begin position="14"/>
        <end position="40"/>
    </location>
</feature>
<proteinExistence type="predicted"/>
<protein>
    <submittedName>
        <fullName evidence="2">Uncharacterized protein</fullName>
    </submittedName>
</protein>
<sequence>MQFMDRVLTSELLSTGRCERRGHPEPRQRDSVPTADLEGESPSVATRAVMALRYASSAAVYAERSLVCGAVPGLQARSAAAGRWCVSGRRTFVSSVFKGSDRIGRSQEGGWALGNGLVMSGQAVLALLRREGSCPPQCCWMRARAHSLSAPEVPLSGRRLWSDLLPGLRLAFDLPAGHGVLSPVSPRSPEAQDSAQVPDVDAGGCQNRYYPHNGILTGVYYLETGEPAEHSVQAEPTPGDDRGPHLPPHRFRHVLESGVQGASLAVFSMKPPRCPGKERADLLFNPVFVIRLVCLGISSVNKAAEVCQIVDEVKQLTDTMPNSGWSARPNCDGNNAVRIVIEFEIETCNVVYVPFQGCPLPCDWTTRQLRVRVGGWLCSASPAGIPYSTRNFSRLFAALLFQPLNDRGCGPGLGQICKGVQRSSSSSPRHTLRPQYHHEVPARSGNLGNLAGQQEDSEYVLEMMSLAVASRVVGGGRGLDLQSDDQSIANGP</sequence>
<feature type="region of interest" description="Disordered" evidence="1">
    <location>
        <begin position="420"/>
        <end position="449"/>
    </location>
</feature>
<accession>L9L128</accession>
<keyword evidence="3" id="KW-1185">Reference proteome</keyword>
<reference evidence="3" key="1">
    <citation type="submission" date="2012-07" db="EMBL/GenBank/DDBJ databases">
        <title>Genome of the Chinese tree shrew, a rising model animal genetically related to primates.</title>
        <authorList>
            <person name="Zhang G."/>
            <person name="Fan Y."/>
            <person name="Yao Y."/>
            <person name="Huang Z."/>
        </authorList>
    </citation>
    <scope>NUCLEOTIDE SEQUENCE [LARGE SCALE GENOMIC DNA]</scope>
</reference>
<feature type="compositionally biased region" description="Basic and acidic residues" evidence="1">
    <location>
        <begin position="17"/>
        <end position="30"/>
    </location>
</feature>
<evidence type="ECO:0000313" key="3">
    <source>
        <dbReference type="Proteomes" id="UP000011518"/>
    </source>
</evidence>
<name>L9L128_TUPCH</name>